<comment type="caution">
    <text evidence="1">The sequence shown here is derived from an EMBL/GenBank/DDBJ whole genome shotgun (WGS) entry which is preliminary data.</text>
</comment>
<accession>A0ABT6DKE3</accession>
<dbReference type="EMBL" id="JANRMI010000004">
    <property type="protein sequence ID" value="MDG0817334.1"/>
    <property type="molecule type" value="Genomic_DNA"/>
</dbReference>
<dbReference type="Proteomes" id="UP001152321">
    <property type="component" value="Unassembled WGS sequence"/>
</dbReference>
<reference evidence="1" key="1">
    <citation type="submission" date="2022-08" db="EMBL/GenBank/DDBJ databases">
        <title>Novel Bdellovibrio Species Isolated from Svalbard: Designation Bdellovibrio svalbardensis.</title>
        <authorList>
            <person name="Mitchell R.J."/>
            <person name="Choi S.Y."/>
        </authorList>
    </citation>
    <scope>NUCLEOTIDE SEQUENCE</scope>
    <source>
        <strain evidence="1">PAP01</strain>
    </source>
</reference>
<dbReference type="InterPro" id="IPR038573">
    <property type="entry name" value="BrnT_sf"/>
</dbReference>
<proteinExistence type="predicted"/>
<gene>
    <name evidence="1" type="ORF">NWE73_13215</name>
</gene>
<dbReference type="Gene3D" id="3.10.450.530">
    <property type="entry name" value="Ribonuclease toxin, BrnT, of type II toxin-antitoxin system"/>
    <property type="match status" value="1"/>
</dbReference>
<dbReference type="InterPro" id="IPR007460">
    <property type="entry name" value="BrnT_toxin"/>
</dbReference>
<organism evidence="1 2">
    <name type="scientific">Bdellovibrio svalbardensis</name>
    <dbReference type="NCBI Taxonomy" id="2972972"/>
    <lineage>
        <taxon>Bacteria</taxon>
        <taxon>Pseudomonadati</taxon>
        <taxon>Bdellovibrionota</taxon>
        <taxon>Bdellovibrionia</taxon>
        <taxon>Bdellovibrionales</taxon>
        <taxon>Pseudobdellovibrionaceae</taxon>
        <taxon>Bdellovibrio</taxon>
    </lineage>
</organism>
<protein>
    <submittedName>
        <fullName evidence="1">BrnT family toxin</fullName>
    </submittedName>
</protein>
<dbReference type="RefSeq" id="WP_277578812.1">
    <property type="nucleotide sequence ID" value="NZ_JANRMI010000004.1"/>
</dbReference>
<keyword evidence="2" id="KW-1185">Reference proteome</keyword>
<sequence length="102" mass="12199">MRAFIQWDSVKSNKNMEKHGIAFDEAATVFFDQSYLSLYDEDHSVVEDRYIVLGQSSFGRVLFVAYTHRRSKYEEEVEYYRIISARFANKGERKAYKNHQER</sequence>
<name>A0ABT6DKE3_9BACT</name>
<dbReference type="Pfam" id="PF04365">
    <property type="entry name" value="BrnT_toxin"/>
    <property type="match status" value="1"/>
</dbReference>
<evidence type="ECO:0000313" key="1">
    <source>
        <dbReference type="EMBL" id="MDG0817334.1"/>
    </source>
</evidence>
<evidence type="ECO:0000313" key="2">
    <source>
        <dbReference type="Proteomes" id="UP001152321"/>
    </source>
</evidence>